<sequence>MLEIRVIDKEDVGKVSNFIARLNSSEESHIGYCGKDKEEIAKYMINDISDIKYTDSFVVAYEDNKLVGVLGFDADLEESSVEIWGPFIVPNNWDVVFDMWKKMTDLLPSEIESLEMFPNLKNIQVCQLAKNLSFKKHSDETILIFQRKNGHELKSVSIEELTPEYYLDMMQLHDKAFPGAYYSGQQIIKRLDEHKRVFIITNNGNFCGYIYVEAEPEFGEANIEFFAVEKSDRGTGIGGQLLTGALKWLFTFEDIESVRLCVNSTNGSAITLYKKVGFQHLYDLCAFTKNLEKSC</sequence>
<evidence type="ECO:0000313" key="2">
    <source>
        <dbReference type="EMBL" id="MFD2042738.1"/>
    </source>
</evidence>
<evidence type="ECO:0000259" key="1">
    <source>
        <dbReference type="PROSITE" id="PS51186"/>
    </source>
</evidence>
<name>A0ABW4VT76_9BACI</name>
<evidence type="ECO:0000313" key="3">
    <source>
        <dbReference type="Proteomes" id="UP001597383"/>
    </source>
</evidence>
<dbReference type="EC" id="2.3.1.-" evidence="2"/>
<dbReference type="InterPro" id="IPR000182">
    <property type="entry name" value="GNAT_dom"/>
</dbReference>
<dbReference type="Proteomes" id="UP001597383">
    <property type="component" value="Unassembled WGS sequence"/>
</dbReference>
<keyword evidence="2" id="KW-0012">Acyltransferase</keyword>
<dbReference type="PANTHER" id="PTHR43415">
    <property type="entry name" value="SPERMIDINE N(1)-ACETYLTRANSFERASE"/>
    <property type="match status" value="1"/>
</dbReference>
<dbReference type="EMBL" id="JBHUHQ010000002">
    <property type="protein sequence ID" value="MFD2042738.1"/>
    <property type="molecule type" value="Genomic_DNA"/>
</dbReference>
<dbReference type="InterPro" id="IPR016181">
    <property type="entry name" value="Acyl_CoA_acyltransferase"/>
</dbReference>
<feature type="domain" description="N-acetyltransferase" evidence="1">
    <location>
        <begin position="156"/>
        <end position="292"/>
    </location>
</feature>
<reference evidence="3" key="1">
    <citation type="journal article" date="2019" name="Int. J. Syst. Evol. Microbiol.">
        <title>The Global Catalogue of Microorganisms (GCM) 10K type strain sequencing project: providing services to taxonomists for standard genome sequencing and annotation.</title>
        <authorList>
            <consortium name="The Broad Institute Genomics Platform"/>
            <consortium name="The Broad Institute Genome Sequencing Center for Infectious Disease"/>
            <person name="Wu L."/>
            <person name="Ma J."/>
        </authorList>
    </citation>
    <scope>NUCLEOTIDE SEQUENCE [LARGE SCALE GENOMIC DNA]</scope>
    <source>
        <strain evidence="3">R28</strain>
    </source>
</reference>
<dbReference type="RefSeq" id="WP_377554314.1">
    <property type="nucleotide sequence ID" value="NZ_JBHUHQ010000002.1"/>
</dbReference>
<dbReference type="GO" id="GO:0016746">
    <property type="term" value="F:acyltransferase activity"/>
    <property type="evidence" value="ECO:0007669"/>
    <property type="project" value="UniProtKB-KW"/>
</dbReference>
<dbReference type="SUPFAM" id="SSF55729">
    <property type="entry name" value="Acyl-CoA N-acyltransferases (Nat)"/>
    <property type="match status" value="2"/>
</dbReference>
<accession>A0ABW4VT76</accession>
<dbReference type="CDD" id="cd04301">
    <property type="entry name" value="NAT_SF"/>
    <property type="match status" value="1"/>
</dbReference>
<proteinExistence type="predicted"/>
<keyword evidence="2" id="KW-0808">Transferase</keyword>
<dbReference type="PROSITE" id="PS51186">
    <property type="entry name" value="GNAT"/>
    <property type="match status" value="1"/>
</dbReference>
<protein>
    <submittedName>
        <fullName evidence="2">GNAT family N-acetyltransferase</fullName>
        <ecNumber evidence="2">2.3.1.-</ecNumber>
    </submittedName>
</protein>
<dbReference type="PANTHER" id="PTHR43415:SF6">
    <property type="entry name" value="SPERMIDINE N(1)-ACETYLTRANSFERASE"/>
    <property type="match status" value="1"/>
</dbReference>
<dbReference type="Gene3D" id="3.40.630.30">
    <property type="match status" value="1"/>
</dbReference>
<comment type="caution">
    <text evidence="2">The sequence shown here is derived from an EMBL/GenBank/DDBJ whole genome shotgun (WGS) entry which is preliminary data.</text>
</comment>
<dbReference type="Pfam" id="PF00583">
    <property type="entry name" value="Acetyltransf_1"/>
    <property type="match status" value="1"/>
</dbReference>
<organism evidence="2 3">
    <name type="scientific">Ornithinibacillus salinisoli</name>
    <dbReference type="NCBI Taxonomy" id="1848459"/>
    <lineage>
        <taxon>Bacteria</taxon>
        <taxon>Bacillati</taxon>
        <taxon>Bacillota</taxon>
        <taxon>Bacilli</taxon>
        <taxon>Bacillales</taxon>
        <taxon>Bacillaceae</taxon>
        <taxon>Ornithinibacillus</taxon>
    </lineage>
</organism>
<keyword evidence="3" id="KW-1185">Reference proteome</keyword>
<gene>
    <name evidence="2" type="ORF">ACFSJF_00245</name>
</gene>